<dbReference type="AlphaFoldDB" id="A0AAP0IR66"/>
<reference evidence="1 2" key="1">
    <citation type="submission" date="2024-01" db="EMBL/GenBank/DDBJ databases">
        <title>Genome assemblies of Stephania.</title>
        <authorList>
            <person name="Yang L."/>
        </authorList>
    </citation>
    <scope>NUCLEOTIDE SEQUENCE [LARGE SCALE GENOMIC DNA]</scope>
    <source>
        <strain evidence="1">JXDWG</strain>
        <tissue evidence="1">Leaf</tissue>
    </source>
</reference>
<dbReference type="EMBL" id="JBBNAG010000007">
    <property type="protein sequence ID" value="KAK9120209.1"/>
    <property type="molecule type" value="Genomic_DNA"/>
</dbReference>
<evidence type="ECO:0000313" key="2">
    <source>
        <dbReference type="Proteomes" id="UP001419268"/>
    </source>
</evidence>
<keyword evidence="2" id="KW-1185">Reference proteome</keyword>
<sequence>MMIIVLIQCVQVIHTPQVIQHITSNINNTWKSWCTLEMITSYMTIHRQVEVLLSEKYKLHDYTICWCTCMVIHIPQQEMYSRDHVILRNA</sequence>
<accession>A0AAP0IR66</accession>
<comment type="caution">
    <text evidence="1">The sequence shown here is derived from an EMBL/GenBank/DDBJ whole genome shotgun (WGS) entry which is preliminary data.</text>
</comment>
<proteinExistence type="predicted"/>
<evidence type="ECO:0000313" key="1">
    <source>
        <dbReference type="EMBL" id="KAK9120209.1"/>
    </source>
</evidence>
<name>A0AAP0IR66_9MAGN</name>
<protein>
    <submittedName>
        <fullName evidence="1">Uncharacterized protein</fullName>
    </submittedName>
</protein>
<dbReference type="Proteomes" id="UP001419268">
    <property type="component" value="Unassembled WGS sequence"/>
</dbReference>
<gene>
    <name evidence="1" type="ORF">Scep_018302</name>
</gene>
<organism evidence="1 2">
    <name type="scientific">Stephania cephalantha</name>
    <dbReference type="NCBI Taxonomy" id="152367"/>
    <lineage>
        <taxon>Eukaryota</taxon>
        <taxon>Viridiplantae</taxon>
        <taxon>Streptophyta</taxon>
        <taxon>Embryophyta</taxon>
        <taxon>Tracheophyta</taxon>
        <taxon>Spermatophyta</taxon>
        <taxon>Magnoliopsida</taxon>
        <taxon>Ranunculales</taxon>
        <taxon>Menispermaceae</taxon>
        <taxon>Menispermoideae</taxon>
        <taxon>Cissampelideae</taxon>
        <taxon>Stephania</taxon>
    </lineage>
</organism>